<dbReference type="CDD" id="cd09111">
    <property type="entry name" value="PLDc_ymdC_like_1"/>
    <property type="match status" value="1"/>
</dbReference>
<dbReference type="EMBL" id="QFPP01000122">
    <property type="protein sequence ID" value="PZQ74600.1"/>
    <property type="molecule type" value="Genomic_DNA"/>
</dbReference>
<accession>A0A2W5SIB9</accession>
<proteinExistence type="predicted"/>
<evidence type="ECO:0000256" key="1">
    <source>
        <dbReference type="SAM" id="SignalP"/>
    </source>
</evidence>
<sequence length="528" mass="58069">MTACPAWARRVFRWLAALTAGALLAACGTLPPPRERPAEHAAAPDPAGPLARIAAASTPPGEHSGFRLMPLGVYSLDARIQLARRAQHSLVVQYYQLENDATGRLLMRTLREAALRGVKVRLLVDDLYTVHSQQLLLALADTPNLQVRLFNPFCCGRGGLVSRFAASPHEIPRLNHRMHNKLFVADGTMAVVGGRNIADEYFVLSPSQNFIDMDALVVGKVVPQLERIFDAFWNSQQVRPVEEIVTGERGVRPMAAQFDEWVGMAAPPPQIVLPPVDVLGYGPIGEELDEGRLGLLWGEAQAIADPPTKPATMSADEALATSVTMKVWGLLMDAKTEVDLTSPYLVPGEKGMAAFDDLARRKVKLTLLTNSLAANDEPLVHTGYVRYRERLLKGGADLYELSPERTMANKRFGAFGASLGRLHAKTAAIDRRRIFIGSMNLDPRSATQNTEMGLVVDSPQLAREMLRVINLSKLQNSYRLRLAQPGGTLEWLTTDGEKEMVLTSEPEAGFWQRFYNTLIAPVVPEMLL</sequence>
<evidence type="ECO:0000313" key="4">
    <source>
        <dbReference type="Proteomes" id="UP000249135"/>
    </source>
</evidence>
<feature type="domain" description="PLD phosphodiesterase" evidence="2">
    <location>
        <begin position="174"/>
        <end position="201"/>
    </location>
</feature>
<dbReference type="PROSITE" id="PS50035">
    <property type="entry name" value="PLD"/>
    <property type="match status" value="2"/>
</dbReference>
<organism evidence="3 4">
    <name type="scientific">Variovorax paradoxus</name>
    <dbReference type="NCBI Taxonomy" id="34073"/>
    <lineage>
        <taxon>Bacteria</taxon>
        <taxon>Pseudomonadati</taxon>
        <taxon>Pseudomonadota</taxon>
        <taxon>Betaproteobacteria</taxon>
        <taxon>Burkholderiales</taxon>
        <taxon>Comamonadaceae</taxon>
        <taxon>Variovorax</taxon>
    </lineage>
</organism>
<evidence type="ECO:0000313" key="3">
    <source>
        <dbReference type="EMBL" id="PZQ74600.1"/>
    </source>
</evidence>
<keyword evidence="1" id="KW-0732">Signal</keyword>
<comment type="caution">
    <text evidence="3">The sequence shown here is derived from an EMBL/GenBank/DDBJ whole genome shotgun (WGS) entry which is preliminary data.</text>
</comment>
<feature type="domain" description="PLD phosphodiesterase" evidence="2">
    <location>
        <begin position="418"/>
        <end position="445"/>
    </location>
</feature>
<gene>
    <name evidence="3" type="ORF">DI563_11870</name>
</gene>
<dbReference type="SUPFAM" id="SSF56024">
    <property type="entry name" value="Phospholipase D/nuclease"/>
    <property type="match status" value="2"/>
</dbReference>
<dbReference type="GO" id="GO:0032049">
    <property type="term" value="P:cardiolipin biosynthetic process"/>
    <property type="evidence" value="ECO:0007669"/>
    <property type="project" value="UniProtKB-ARBA"/>
</dbReference>
<dbReference type="SMART" id="SM00155">
    <property type="entry name" value="PLDc"/>
    <property type="match status" value="2"/>
</dbReference>
<dbReference type="GO" id="GO:0030572">
    <property type="term" value="F:phosphatidyltransferase activity"/>
    <property type="evidence" value="ECO:0007669"/>
    <property type="project" value="UniProtKB-ARBA"/>
</dbReference>
<dbReference type="Gene3D" id="3.30.870.10">
    <property type="entry name" value="Endonuclease Chain A"/>
    <property type="match status" value="2"/>
</dbReference>
<name>A0A2W5SIB9_VARPD</name>
<dbReference type="PANTHER" id="PTHR21248:SF12">
    <property type="entry name" value="CARDIOLIPIN SYNTHASE C"/>
    <property type="match status" value="1"/>
</dbReference>
<dbReference type="InterPro" id="IPR025202">
    <property type="entry name" value="PLD-like_dom"/>
</dbReference>
<feature type="chain" id="PRO_5015935591" evidence="1">
    <location>
        <begin position="26"/>
        <end position="528"/>
    </location>
</feature>
<protein>
    <submittedName>
        <fullName evidence="3">Phospholipase</fullName>
    </submittedName>
</protein>
<dbReference type="Proteomes" id="UP000249135">
    <property type="component" value="Unassembled WGS sequence"/>
</dbReference>
<dbReference type="Pfam" id="PF13091">
    <property type="entry name" value="PLDc_2"/>
    <property type="match status" value="2"/>
</dbReference>
<feature type="signal peptide" evidence="1">
    <location>
        <begin position="1"/>
        <end position="25"/>
    </location>
</feature>
<reference evidence="3 4" key="1">
    <citation type="submission" date="2017-08" db="EMBL/GenBank/DDBJ databases">
        <title>Infants hospitalized years apart are colonized by the same room-sourced microbial strains.</title>
        <authorList>
            <person name="Brooks B."/>
            <person name="Olm M.R."/>
            <person name="Firek B.A."/>
            <person name="Baker R."/>
            <person name="Thomas B.C."/>
            <person name="Morowitz M.J."/>
            <person name="Banfield J.F."/>
        </authorList>
    </citation>
    <scope>NUCLEOTIDE SEQUENCE [LARGE SCALE GENOMIC DNA]</scope>
    <source>
        <strain evidence="3">S2_005_003_R2_41</strain>
    </source>
</reference>
<evidence type="ECO:0000259" key="2">
    <source>
        <dbReference type="PROSITE" id="PS50035"/>
    </source>
</evidence>
<dbReference type="PANTHER" id="PTHR21248">
    <property type="entry name" value="CARDIOLIPIN SYNTHASE"/>
    <property type="match status" value="1"/>
</dbReference>
<dbReference type="InterPro" id="IPR001736">
    <property type="entry name" value="PLipase_D/transphosphatidylase"/>
</dbReference>
<dbReference type="AlphaFoldDB" id="A0A2W5SIB9"/>
<dbReference type="CDD" id="cd09113">
    <property type="entry name" value="PLDc_ymdC_like_2"/>
    <property type="match status" value="1"/>
</dbReference>